<reference evidence="3" key="2">
    <citation type="submission" date="2025-08" db="UniProtKB">
        <authorList>
            <consortium name="RefSeq"/>
        </authorList>
    </citation>
    <scope>IDENTIFICATION</scope>
    <source>
        <tissue evidence="3">Leaves</tissue>
    </source>
</reference>
<evidence type="ECO:0000313" key="2">
    <source>
        <dbReference type="Proteomes" id="UP001652660"/>
    </source>
</evidence>
<keyword evidence="2" id="KW-1185">Reference proteome</keyword>
<dbReference type="OrthoDB" id="851886at2759"/>
<protein>
    <recommendedName>
        <fullName evidence="1">DUF4283 domain-containing protein</fullName>
    </recommendedName>
</protein>
<dbReference type="AlphaFoldDB" id="A0A6P6S985"/>
<dbReference type="InterPro" id="IPR040256">
    <property type="entry name" value="At4g02000-like"/>
</dbReference>
<evidence type="ECO:0000313" key="3">
    <source>
        <dbReference type="RefSeq" id="XP_027062037.1"/>
    </source>
</evidence>
<proteinExistence type="predicted"/>
<evidence type="ECO:0000259" key="1">
    <source>
        <dbReference type="Pfam" id="PF14111"/>
    </source>
</evidence>
<dbReference type="GeneID" id="113688424"/>
<reference evidence="2" key="1">
    <citation type="journal article" date="2025" name="Foods">
        <title>Unveiling the Microbial Signatures of Arabica Coffee Cherries: Insights into Ripeness Specific Diversity, Functional Traits, and Implications for Quality and Safety.</title>
        <authorList>
            <consortium name="RefSeq"/>
            <person name="Tenea G.N."/>
            <person name="Cifuentes V."/>
            <person name="Reyes P."/>
            <person name="Cevallos-Vallejos M."/>
        </authorList>
    </citation>
    <scope>NUCLEOTIDE SEQUENCE [LARGE SCALE GENOMIC DNA]</scope>
</reference>
<sequence length="304" mass="34832">MAALQWKNLSPRVCSWLPFSGKIFLPIVFIASDEIRPATVYKGEAAVLVSREDTDRLATPFRWALVGKFSHGRPTLKDIRKFFAALNLRDHVSVGLMDYRHVLIKCVAEADFNRIWTKGIWQLGKFSMRVFRWTRESHMHKESSLVPVWMALPALPIHYFGKHSLFSILSLVGRPLFLDSAMAAGTCPSVARVCVEVDEAKPVVSRICVAVEGEIGSWQRIVAEDMPWYCSFCWRLGHSLDECKKSSFELHLGQNNRNLRMHDPQIYVPVSNPIVNGARTLMFYRLYLSRMRHQLALMILKKGQ</sequence>
<organism evidence="2 3">
    <name type="scientific">Coffea arabica</name>
    <name type="common">Arabian coffee</name>
    <dbReference type="NCBI Taxonomy" id="13443"/>
    <lineage>
        <taxon>Eukaryota</taxon>
        <taxon>Viridiplantae</taxon>
        <taxon>Streptophyta</taxon>
        <taxon>Embryophyta</taxon>
        <taxon>Tracheophyta</taxon>
        <taxon>Spermatophyta</taxon>
        <taxon>Magnoliopsida</taxon>
        <taxon>eudicotyledons</taxon>
        <taxon>Gunneridae</taxon>
        <taxon>Pentapetalae</taxon>
        <taxon>asterids</taxon>
        <taxon>lamiids</taxon>
        <taxon>Gentianales</taxon>
        <taxon>Rubiaceae</taxon>
        <taxon>Ixoroideae</taxon>
        <taxon>Gardenieae complex</taxon>
        <taxon>Bertiereae - Coffeeae clade</taxon>
        <taxon>Coffeeae</taxon>
        <taxon>Coffea</taxon>
    </lineage>
</organism>
<dbReference type="Proteomes" id="UP001652660">
    <property type="component" value="Chromosome 5e"/>
</dbReference>
<name>A0A6P6S985_COFAR</name>
<dbReference type="RefSeq" id="XP_027062037.1">
    <property type="nucleotide sequence ID" value="XM_027206236.2"/>
</dbReference>
<accession>A0A6P6S985</accession>
<dbReference type="InterPro" id="IPR025558">
    <property type="entry name" value="DUF4283"/>
</dbReference>
<dbReference type="Pfam" id="PF14111">
    <property type="entry name" value="DUF4283"/>
    <property type="match status" value="1"/>
</dbReference>
<feature type="domain" description="DUF4283" evidence="1">
    <location>
        <begin position="61"/>
        <end position="137"/>
    </location>
</feature>
<gene>
    <name evidence="3" type="primary">LOC113688424</name>
</gene>
<dbReference type="PANTHER" id="PTHR31286">
    <property type="entry name" value="GLYCINE-RICH CELL WALL STRUCTURAL PROTEIN 1.8-LIKE"/>
    <property type="match status" value="1"/>
</dbReference>
<dbReference type="PANTHER" id="PTHR31286:SF179">
    <property type="entry name" value="RNASE H TYPE-1 DOMAIN-CONTAINING PROTEIN"/>
    <property type="match status" value="1"/>
</dbReference>